<dbReference type="PANTHER" id="PTHR24171">
    <property type="entry name" value="ANKYRIN REPEAT DOMAIN-CONTAINING PROTEIN 39-RELATED"/>
    <property type="match status" value="1"/>
</dbReference>
<dbReference type="InterPro" id="IPR002110">
    <property type="entry name" value="Ankyrin_rpt"/>
</dbReference>
<evidence type="ECO:0000256" key="3">
    <source>
        <dbReference type="PROSITE-ProRule" id="PRU00023"/>
    </source>
</evidence>
<sequence length="69" mass="7874">IKHGANINIENMFFETPLYVACRNGNENIVNYLIKHGADINRENENSYGFTPLLITCSNGYENVLRNII</sequence>
<comment type="caution">
    <text evidence="4">The sequence shown here is derived from an EMBL/GenBank/DDBJ whole genome shotgun (WGS) entry which is preliminary data.</text>
</comment>
<dbReference type="Pfam" id="PF12796">
    <property type="entry name" value="Ank_2"/>
    <property type="match status" value="1"/>
</dbReference>
<organism evidence="4 5">
    <name type="scientific">Anaeromyces robustus</name>
    <dbReference type="NCBI Taxonomy" id="1754192"/>
    <lineage>
        <taxon>Eukaryota</taxon>
        <taxon>Fungi</taxon>
        <taxon>Fungi incertae sedis</taxon>
        <taxon>Chytridiomycota</taxon>
        <taxon>Chytridiomycota incertae sedis</taxon>
        <taxon>Neocallimastigomycetes</taxon>
        <taxon>Neocallimastigales</taxon>
        <taxon>Neocallimastigaceae</taxon>
        <taxon>Anaeromyces</taxon>
    </lineage>
</organism>
<dbReference type="PROSITE" id="PS50088">
    <property type="entry name" value="ANK_REPEAT"/>
    <property type="match status" value="1"/>
</dbReference>
<gene>
    <name evidence="4" type="ORF">BCR32DRAFT_180827</name>
</gene>
<dbReference type="SUPFAM" id="SSF48403">
    <property type="entry name" value="Ankyrin repeat"/>
    <property type="match status" value="1"/>
</dbReference>
<keyword evidence="5" id="KW-1185">Reference proteome</keyword>
<accession>A0A1Y1WYE4</accession>
<dbReference type="EMBL" id="MCFG01000205">
    <property type="protein sequence ID" value="ORX78571.1"/>
    <property type="molecule type" value="Genomic_DNA"/>
</dbReference>
<feature type="non-terminal residue" evidence="4">
    <location>
        <position position="1"/>
    </location>
</feature>
<evidence type="ECO:0000313" key="4">
    <source>
        <dbReference type="EMBL" id="ORX78571.1"/>
    </source>
</evidence>
<keyword evidence="1" id="KW-0677">Repeat</keyword>
<protein>
    <submittedName>
        <fullName evidence="4">Uncharacterized protein</fullName>
    </submittedName>
</protein>
<dbReference type="SMART" id="SM00248">
    <property type="entry name" value="ANK"/>
    <property type="match status" value="1"/>
</dbReference>
<evidence type="ECO:0000313" key="5">
    <source>
        <dbReference type="Proteomes" id="UP000193944"/>
    </source>
</evidence>
<evidence type="ECO:0000256" key="1">
    <source>
        <dbReference type="ARBA" id="ARBA00022737"/>
    </source>
</evidence>
<dbReference type="PROSITE" id="PS50297">
    <property type="entry name" value="ANK_REP_REGION"/>
    <property type="match status" value="1"/>
</dbReference>
<dbReference type="InterPro" id="IPR036770">
    <property type="entry name" value="Ankyrin_rpt-contain_sf"/>
</dbReference>
<dbReference type="AlphaFoldDB" id="A0A1Y1WYE4"/>
<evidence type="ECO:0000256" key="2">
    <source>
        <dbReference type="ARBA" id="ARBA00023043"/>
    </source>
</evidence>
<dbReference type="OrthoDB" id="194358at2759"/>
<keyword evidence="2 3" id="KW-0040">ANK repeat</keyword>
<reference evidence="4 5" key="2">
    <citation type="submission" date="2016-08" db="EMBL/GenBank/DDBJ databases">
        <title>Pervasive Adenine N6-methylation of Active Genes in Fungi.</title>
        <authorList>
            <consortium name="DOE Joint Genome Institute"/>
            <person name="Mondo S.J."/>
            <person name="Dannebaum R.O."/>
            <person name="Kuo R.C."/>
            <person name="Labutti K."/>
            <person name="Haridas S."/>
            <person name="Kuo A."/>
            <person name="Salamov A."/>
            <person name="Ahrendt S.R."/>
            <person name="Lipzen A."/>
            <person name="Sullivan W."/>
            <person name="Andreopoulos W.B."/>
            <person name="Clum A."/>
            <person name="Lindquist E."/>
            <person name="Daum C."/>
            <person name="Ramamoorthy G.K."/>
            <person name="Gryganskyi A."/>
            <person name="Culley D."/>
            <person name="Magnuson J.K."/>
            <person name="James T.Y."/>
            <person name="O'Malley M.A."/>
            <person name="Stajich J.E."/>
            <person name="Spatafora J.W."/>
            <person name="Visel A."/>
            <person name="Grigoriev I.V."/>
        </authorList>
    </citation>
    <scope>NUCLEOTIDE SEQUENCE [LARGE SCALE GENOMIC DNA]</scope>
    <source>
        <strain evidence="4 5">S4</strain>
    </source>
</reference>
<dbReference type="STRING" id="1754192.A0A1Y1WYE4"/>
<dbReference type="Gene3D" id="1.25.40.20">
    <property type="entry name" value="Ankyrin repeat-containing domain"/>
    <property type="match status" value="1"/>
</dbReference>
<name>A0A1Y1WYE4_9FUNG</name>
<feature type="repeat" description="ANK" evidence="3">
    <location>
        <begin position="13"/>
        <end position="45"/>
    </location>
</feature>
<feature type="non-terminal residue" evidence="4">
    <location>
        <position position="69"/>
    </location>
</feature>
<dbReference type="Proteomes" id="UP000193944">
    <property type="component" value="Unassembled WGS sequence"/>
</dbReference>
<reference evidence="4 5" key="1">
    <citation type="submission" date="2016-08" db="EMBL/GenBank/DDBJ databases">
        <title>A Parts List for Fungal Cellulosomes Revealed by Comparative Genomics.</title>
        <authorList>
            <consortium name="DOE Joint Genome Institute"/>
            <person name="Haitjema C.H."/>
            <person name="Gilmore S.P."/>
            <person name="Henske J.K."/>
            <person name="Solomon K.V."/>
            <person name="De Groot R."/>
            <person name="Kuo A."/>
            <person name="Mondo S.J."/>
            <person name="Salamov A.A."/>
            <person name="Labutti K."/>
            <person name="Zhao Z."/>
            <person name="Chiniquy J."/>
            <person name="Barry K."/>
            <person name="Brewer H.M."/>
            <person name="Purvine S.O."/>
            <person name="Wright A.T."/>
            <person name="Boxma B."/>
            <person name="Van Alen T."/>
            <person name="Hackstein J.H."/>
            <person name="Baker S.E."/>
            <person name="Grigoriev I.V."/>
            <person name="O'Malley M.A."/>
        </authorList>
    </citation>
    <scope>NUCLEOTIDE SEQUENCE [LARGE SCALE GENOMIC DNA]</scope>
    <source>
        <strain evidence="4 5">S4</strain>
    </source>
</reference>
<proteinExistence type="predicted"/>